<gene>
    <name evidence="1" type="ORF">CQ13_29825</name>
</gene>
<evidence type="ECO:0000313" key="2">
    <source>
        <dbReference type="Proteomes" id="UP000052023"/>
    </source>
</evidence>
<protein>
    <submittedName>
        <fullName evidence="1">Uncharacterized protein</fullName>
    </submittedName>
</protein>
<dbReference type="EMBL" id="LLYA01000166">
    <property type="protein sequence ID" value="KRR22288.1"/>
    <property type="molecule type" value="Genomic_DNA"/>
</dbReference>
<reference evidence="1 2" key="1">
    <citation type="submission" date="2014-03" db="EMBL/GenBank/DDBJ databases">
        <title>Bradyrhizobium valentinum sp. nov., isolated from effective nodules of Lupinus mariae-josephae, a lupine endemic of basic-lime soils in Eastern Spain.</title>
        <authorList>
            <person name="Duran D."/>
            <person name="Rey L."/>
            <person name="Navarro A."/>
            <person name="Busquets A."/>
            <person name="Imperial J."/>
            <person name="Ruiz-Argueso T."/>
        </authorList>
    </citation>
    <scope>NUCLEOTIDE SEQUENCE [LARGE SCALE GENOMIC DNA]</scope>
    <source>
        <strain evidence="1 2">Ro19</strain>
    </source>
</reference>
<dbReference type="RefSeq" id="WP_057845361.1">
    <property type="nucleotide sequence ID" value="NZ_LLYA01000166.1"/>
</dbReference>
<accession>A0A0R3MX52</accession>
<dbReference type="Proteomes" id="UP000052023">
    <property type="component" value="Unassembled WGS sequence"/>
</dbReference>
<name>A0A0R3MX52_9BRAD</name>
<sequence>MIQRTLNTALILNLSALRSHQRISELELRKDKTMITKTLFVGLLTAGFLSASFAVDAQADTRRSQQVKNVGISQIGTTQSGARAGSMDSWPQTMDELTNAYNCGPYADKESAKKCKK</sequence>
<organism evidence="1 2">
    <name type="scientific">Bradyrhizobium retamae</name>
    <dbReference type="NCBI Taxonomy" id="1300035"/>
    <lineage>
        <taxon>Bacteria</taxon>
        <taxon>Pseudomonadati</taxon>
        <taxon>Pseudomonadota</taxon>
        <taxon>Alphaproteobacteria</taxon>
        <taxon>Hyphomicrobiales</taxon>
        <taxon>Nitrobacteraceae</taxon>
        <taxon>Bradyrhizobium</taxon>
    </lineage>
</organism>
<keyword evidence="2" id="KW-1185">Reference proteome</keyword>
<proteinExistence type="predicted"/>
<dbReference type="OrthoDB" id="8242364at2"/>
<comment type="caution">
    <text evidence="1">The sequence shown here is derived from an EMBL/GenBank/DDBJ whole genome shotgun (WGS) entry which is preliminary data.</text>
</comment>
<dbReference type="AlphaFoldDB" id="A0A0R3MX52"/>
<evidence type="ECO:0000313" key="1">
    <source>
        <dbReference type="EMBL" id="KRR22288.1"/>
    </source>
</evidence>